<dbReference type="EMBL" id="UASN01000021">
    <property type="protein sequence ID" value="SPX56530.1"/>
    <property type="molecule type" value="Genomic_DNA"/>
</dbReference>
<evidence type="ECO:0000313" key="2">
    <source>
        <dbReference type="EMBL" id="SPX56530.1"/>
    </source>
</evidence>
<dbReference type="SUPFAM" id="SSF81665">
    <property type="entry name" value="Calcium ATPase, transmembrane domain M"/>
    <property type="match status" value="1"/>
</dbReference>
<dbReference type="Pfam" id="PF00690">
    <property type="entry name" value="Cation_ATPase_N"/>
    <property type="match status" value="1"/>
</dbReference>
<feature type="domain" description="Cation-transporting P-type ATPase N-terminal" evidence="1">
    <location>
        <begin position="10"/>
        <end position="47"/>
    </location>
</feature>
<dbReference type="GO" id="GO:0022857">
    <property type="term" value="F:transmembrane transporter activity"/>
    <property type="evidence" value="ECO:0007669"/>
    <property type="project" value="UniProtKB-ARBA"/>
</dbReference>
<dbReference type="AlphaFoldDB" id="A0A2X1SIK6"/>
<protein>
    <submittedName>
        <fullName evidence="2">Cation-transporting P-type ATPase</fullName>
    </submittedName>
</protein>
<gene>
    <name evidence="2" type="ORF">NCTC9601_03736</name>
</gene>
<dbReference type="InterPro" id="IPR004014">
    <property type="entry name" value="ATPase_P-typ_cation-transptr_N"/>
</dbReference>
<reference evidence="2 3" key="1">
    <citation type="submission" date="2018-06" db="EMBL/GenBank/DDBJ databases">
        <authorList>
            <consortium name="Pathogen Informatics"/>
            <person name="Doyle S."/>
        </authorList>
    </citation>
    <scope>NUCLEOTIDE SEQUENCE [LARGE SCALE GENOMIC DNA]</scope>
    <source>
        <strain evidence="2 3">NCTC9601</strain>
    </source>
</reference>
<dbReference type="InterPro" id="IPR023298">
    <property type="entry name" value="ATPase_P-typ_TM_dom_sf"/>
</dbReference>
<evidence type="ECO:0000313" key="3">
    <source>
        <dbReference type="Proteomes" id="UP000251123"/>
    </source>
</evidence>
<organism evidence="2 3">
    <name type="scientific">Klebsiella pneumoniae</name>
    <dbReference type="NCBI Taxonomy" id="573"/>
    <lineage>
        <taxon>Bacteria</taxon>
        <taxon>Pseudomonadati</taxon>
        <taxon>Pseudomonadota</taxon>
        <taxon>Gammaproteobacteria</taxon>
        <taxon>Enterobacterales</taxon>
        <taxon>Enterobacteriaceae</taxon>
        <taxon>Klebsiella/Raoultella group</taxon>
        <taxon>Klebsiella</taxon>
        <taxon>Klebsiella pneumoniae complex</taxon>
    </lineage>
</organism>
<proteinExistence type="predicted"/>
<evidence type="ECO:0000259" key="1">
    <source>
        <dbReference type="Pfam" id="PF00690"/>
    </source>
</evidence>
<name>A0A2X1SIK6_KLEPN</name>
<sequence length="51" mass="5330">MNTDKPGAPYYQRSVEETLASVQSSPEGISGTEAATRLQQYGENAPAAEAG</sequence>
<dbReference type="Proteomes" id="UP000251123">
    <property type="component" value="Unassembled WGS sequence"/>
</dbReference>
<accession>A0A2X1SIK6</accession>